<evidence type="ECO:0000259" key="4">
    <source>
        <dbReference type="PROSITE" id="PS51891"/>
    </source>
</evidence>
<dbReference type="PROSITE" id="PS51891">
    <property type="entry name" value="CENP_V_GFA"/>
    <property type="match status" value="1"/>
</dbReference>
<organism evidence="5 6">
    <name type="scientific">Plectus sambesii</name>
    <dbReference type="NCBI Taxonomy" id="2011161"/>
    <lineage>
        <taxon>Eukaryota</taxon>
        <taxon>Metazoa</taxon>
        <taxon>Ecdysozoa</taxon>
        <taxon>Nematoda</taxon>
        <taxon>Chromadorea</taxon>
        <taxon>Plectida</taxon>
        <taxon>Plectina</taxon>
        <taxon>Plectoidea</taxon>
        <taxon>Plectidae</taxon>
        <taxon>Plectus</taxon>
    </lineage>
</organism>
<dbReference type="PANTHER" id="PTHR28620">
    <property type="entry name" value="CENTROMERE PROTEIN V"/>
    <property type="match status" value="1"/>
</dbReference>
<evidence type="ECO:0000313" key="6">
    <source>
        <dbReference type="WBParaSite" id="PSAMB.scaffold208size65820.g3368.t1"/>
    </source>
</evidence>
<keyword evidence="2" id="KW-0479">Metal-binding</keyword>
<reference evidence="6" key="1">
    <citation type="submission" date="2022-11" db="UniProtKB">
        <authorList>
            <consortium name="WormBaseParasite"/>
        </authorList>
    </citation>
    <scope>IDENTIFICATION</scope>
</reference>
<evidence type="ECO:0000256" key="2">
    <source>
        <dbReference type="ARBA" id="ARBA00022723"/>
    </source>
</evidence>
<dbReference type="InterPro" id="IPR006913">
    <property type="entry name" value="CENP-V/GFA"/>
</dbReference>
<dbReference type="SUPFAM" id="SSF51316">
    <property type="entry name" value="Mss4-like"/>
    <property type="match status" value="1"/>
</dbReference>
<evidence type="ECO:0000256" key="1">
    <source>
        <dbReference type="ARBA" id="ARBA00005495"/>
    </source>
</evidence>
<name>A0A914VKJ8_9BILA</name>
<dbReference type="WBParaSite" id="PSAMB.scaffold208size65820.g3368.t1">
    <property type="protein sequence ID" value="PSAMB.scaffold208size65820.g3368.t1"/>
    <property type="gene ID" value="PSAMB.scaffold208size65820.g3368"/>
</dbReference>
<protein>
    <submittedName>
        <fullName evidence="6">CENP-V/GFA domain-containing protein</fullName>
    </submittedName>
</protein>
<evidence type="ECO:0000256" key="3">
    <source>
        <dbReference type="ARBA" id="ARBA00022833"/>
    </source>
</evidence>
<proteinExistence type="inferred from homology"/>
<dbReference type="PANTHER" id="PTHR28620:SF1">
    <property type="entry name" value="CENP-V_GFA DOMAIN-CONTAINING PROTEIN"/>
    <property type="match status" value="1"/>
</dbReference>
<dbReference type="Pfam" id="PF04828">
    <property type="entry name" value="GFA"/>
    <property type="match status" value="1"/>
</dbReference>
<evidence type="ECO:0000313" key="5">
    <source>
        <dbReference type="Proteomes" id="UP000887566"/>
    </source>
</evidence>
<keyword evidence="5" id="KW-1185">Reference proteome</keyword>
<sequence length="141" mass="15756">MSSDNSKENVKHSGGCHCGAVRWEVFAPAEIEAYDCNCSICMKKQNRHFIVAKSLFTLLKGEDMLTTYQCNTKVAKHPFCKVCGVQSFYVPRSNPDSYGIMPHCIDSNTIEKLTFKTFDGQNWETTMKTQAPVALGSSTDK</sequence>
<dbReference type="InterPro" id="IPR052355">
    <property type="entry name" value="CENP-V-like"/>
</dbReference>
<feature type="domain" description="CENP-V/GFA" evidence="4">
    <location>
        <begin position="12"/>
        <end position="124"/>
    </location>
</feature>
<dbReference type="Proteomes" id="UP000887566">
    <property type="component" value="Unplaced"/>
</dbReference>
<dbReference type="AlphaFoldDB" id="A0A914VKJ8"/>
<keyword evidence="3" id="KW-0862">Zinc</keyword>
<dbReference type="Gene3D" id="2.170.150.70">
    <property type="match status" value="1"/>
</dbReference>
<dbReference type="InterPro" id="IPR011057">
    <property type="entry name" value="Mss4-like_sf"/>
</dbReference>
<dbReference type="GO" id="GO:0016846">
    <property type="term" value="F:carbon-sulfur lyase activity"/>
    <property type="evidence" value="ECO:0007669"/>
    <property type="project" value="InterPro"/>
</dbReference>
<comment type="similarity">
    <text evidence="1">Belongs to the Gfa family.</text>
</comment>
<accession>A0A914VKJ8</accession>
<dbReference type="GO" id="GO:0046872">
    <property type="term" value="F:metal ion binding"/>
    <property type="evidence" value="ECO:0007669"/>
    <property type="project" value="UniProtKB-KW"/>
</dbReference>